<sequence length="214" mass="24993">MNWIQGVLTLVGVLIGGGISLLTTRWSHTQQSKDERERAASLIAREAVVKLRQLDPKPSEEFEHRSHWAMRRNQPRPPEEDRPAQELDDAWIKERNNWLLQLQVVIGDFSDDDFRQRLDDMHTAFIGADTWWDYIGTVESVTRHRICHHLLDLLGRHGRGASLAPMPKDVQNALHTVQDQIEIWERHEEWQKQEVERMRQAKLEARAEEDDGSS</sequence>
<feature type="transmembrane region" description="Helical" evidence="2">
    <location>
        <begin position="6"/>
        <end position="26"/>
    </location>
</feature>
<accession>A0ABW1DC97</accession>
<evidence type="ECO:0008006" key="5">
    <source>
        <dbReference type="Google" id="ProtNLM"/>
    </source>
</evidence>
<dbReference type="Proteomes" id="UP001596058">
    <property type="component" value="Unassembled WGS sequence"/>
</dbReference>
<dbReference type="RefSeq" id="WP_379524054.1">
    <property type="nucleotide sequence ID" value="NZ_JBHSPA010000114.1"/>
</dbReference>
<feature type="compositionally biased region" description="Basic and acidic residues" evidence="1">
    <location>
        <begin position="57"/>
        <end position="66"/>
    </location>
</feature>
<feature type="region of interest" description="Disordered" evidence="1">
    <location>
        <begin position="57"/>
        <end position="85"/>
    </location>
</feature>
<comment type="caution">
    <text evidence="3">The sequence shown here is derived from an EMBL/GenBank/DDBJ whole genome shotgun (WGS) entry which is preliminary data.</text>
</comment>
<keyword evidence="2" id="KW-0472">Membrane</keyword>
<evidence type="ECO:0000313" key="3">
    <source>
        <dbReference type="EMBL" id="MFC5834640.1"/>
    </source>
</evidence>
<reference evidence="4" key="1">
    <citation type="journal article" date="2019" name="Int. J. Syst. Evol. Microbiol.">
        <title>The Global Catalogue of Microorganisms (GCM) 10K type strain sequencing project: providing services to taxonomists for standard genome sequencing and annotation.</title>
        <authorList>
            <consortium name="The Broad Institute Genomics Platform"/>
            <consortium name="The Broad Institute Genome Sequencing Center for Infectious Disease"/>
            <person name="Wu L."/>
            <person name="Ma J."/>
        </authorList>
    </citation>
    <scope>NUCLEOTIDE SEQUENCE [LARGE SCALE GENOMIC DNA]</scope>
    <source>
        <strain evidence="4">CCUG 53903</strain>
    </source>
</reference>
<dbReference type="EMBL" id="JBHSPA010000114">
    <property type="protein sequence ID" value="MFC5834640.1"/>
    <property type="molecule type" value="Genomic_DNA"/>
</dbReference>
<evidence type="ECO:0000313" key="4">
    <source>
        <dbReference type="Proteomes" id="UP001596058"/>
    </source>
</evidence>
<organism evidence="3 4">
    <name type="scientific">Nonomuraea insulae</name>
    <dbReference type="NCBI Taxonomy" id="1616787"/>
    <lineage>
        <taxon>Bacteria</taxon>
        <taxon>Bacillati</taxon>
        <taxon>Actinomycetota</taxon>
        <taxon>Actinomycetes</taxon>
        <taxon>Streptosporangiales</taxon>
        <taxon>Streptosporangiaceae</taxon>
        <taxon>Nonomuraea</taxon>
    </lineage>
</organism>
<proteinExistence type="predicted"/>
<evidence type="ECO:0000256" key="2">
    <source>
        <dbReference type="SAM" id="Phobius"/>
    </source>
</evidence>
<keyword evidence="2" id="KW-0812">Transmembrane</keyword>
<evidence type="ECO:0000256" key="1">
    <source>
        <dbReference type="SAM" id="MobiDB-lite"/>
    </source>
</evidence>
<keyword evidence="4" id="KW-1185">Reference proteome</keyword>
<name>A0ABW1DC97_9ACTN</name>
<gene>
    <name evidence="3" type="ORF">ACFPZ3_63280</name>
</gene>
<keyword evidence="2" id="KW-1133">Transmembrane helix</keyword>
<protein>
    <recommendedName>
        <fullName evidence="5">DUF4760 domain-containing protein</fullName>
    </recommendedName>
</protein>